<dbReference type="Gene3D" id="3.30.530.20">
    <property type="match status" value="1"/>
</dbReference>
<dbReference type="AlphaFoldDB" id="A0A1A9GJE0"/>
<gene>
    <name evidence="1" type="ORF">I601_2019</name>
</gene>
<dbReference type="RefSeq" id="WP_068114700.1">
    <property type="nucleotide sequence ID" value="NZ_CP015079.1"/>
</dbReference>
<dbReference type="InterPro" id="IPR023393">
    <property type="entry name" value="START-like_dom_sf"/>
</dbReference>
<sequence length="150" mass="16284">MSERHLAVRRRMAAPPSAVWAVYADFPHLATHWSGLRSSSAIGDQSDGVGARRRVGLRPLGSMDEIVTVWEEGRRIDTENQPSLTVPIRHARSSLTLEPDGDGTVATFDYRYRPRGGPLGGLLGPVTDKLLTATFTHMLEAGEHAARAGS</sequence>
<proteinExistence type="predicted"/>
<evidence type="ECO:0000313" key="1">
    <source>
        <dbReference type="EMBL" id="ANH38447.1"/>
    </source>
</evidence>
<dbReference type="Pfam" id="PF10604">
    <property type="entry name" value="Polyketide_cyc2"/>
    <property type="match status" value="1"/>
</dbReference>
<reference evidence="1 2" key="1">
    <citation type="submission" date="2016-03" db="EMBL/GenBank/DDBJ databases">
        <title>Complete genome sequence of a soil Actinobacterium, Nocardioides dokdonensis FR1436.</title>
        <authorList>
            <person name="Kwon S.-K."/>
            <person name="Kim K."/>
            <person name="Kim J.F."/>
        </authorList>
    </citation>
    <scope>NUCLEOTIDE SEQUENCE [LARGE SCALE GENOMIC DNA]</scope>
    <source>
        <strain evidence="1 2">FR1436</strain>
    </source>
</reference>
<protein>
    <submittedName>
        <fullName evidence="1">Polyketide cyclase / dehydrase and lipid transport</fullName>
    </submittedName>
</protein>
<dbReference type="SUPFAM" id="SSF55961">
    <property type="entry name" value="Bet v1-like"/>
    <property type="match status" value="1"/>
</dbReference>
<dbReference type="EMBL" id="CP015079">
    <property type="protein sequence ID" value="ANH38447.1"/>
    <property type="molecule type" value="Genomic_DNA"/>
</dbReference>
<dbReference type="PATRIC" id="fig|1300347.3.peg.2018"/>
<organism evidence="1 2">
    <name type="scientific">Nocardioides dokdonensis FR1436</name>
    <dbReference type="NCBI Taxonomy" id="1300347"/>
    <lineage>
        <taxon>Bacteria</taxon>
        <taxon>Bacillati</taxon>
        <taxon>Actinomycetota</taxon>
        <taxon>Actinomycetes</taxon>
        <taxon>Propionibacteriales</taxon>
        <taxon>Nocardioidaceae</taxon>
        <taxon>Nocardioides</taxon>
    </lineage>
</organism>
<dbReference type="OrthoDB" id="9815653at2"/>
<evidence type="ECO:0000313" key="2">
    <source>
        <dbReference type="Proteomes" id="UP000077868"/>
    </source>
</evidence>
<dbReference type="Proteomes" id="UP000077868">
    <property type="component" value="Chromosome"/>
</dbReference>
<dbReference type="InterPro" id="IPR019587">
    <property type="entry name" value="Polyketide_cyclase/dehydratase"/>
</dbReference>
<keyword evidence="2" id="KW-1185">Reference proteome</keyword>
<dbReference type="KEGG" id="ndk:I601_2019"/>
<name>A0A1A9GJE0_9ACTN</name>
<accession>A0A1A9GJE0</accession>